<dbReference type="EMBL" id="CP007128">
    <property type="protein sequence ID" value="AHG89430.1"/>
    <property type="molecule type" value="Genomic_DNA"/>
</dbReference>
<gene>
    <name evidence="3" type="ORF">J421_1893</name>
</gene>
<dbReference type="STRING" id="861299.J421_1893"/>
<dbReference type="InterPro" id="IPR016032">
    <property type="entry name" value="Sig_transdc_resp-reg_C-effctor"/>
</dbReference>
<organism evidence="3 4">
    <name type="scientific">Gemmatirosa kalamazoonensis</name>
    <dbReference type="NCBI Taxonomy" id="861299"/>
    <lineage>
        <taxon>Bacteria</taxon>
        <taxon>Pseudomonadati</taxon>
        <taxon>Gemmatimonadota</taxon>
        <taxon>Gemmatimonadia</taxon>
        <taxon>Gemmatimonadales</taxon>
        <taxon>Gemmatimonadaceae</taxon>
        <taxon>Gemmatirosa</taxon>
    </lineage>
</organism>
<keyword evidence="4" id="KW-1185">Reference proteome</keyword>
<dbReference type="Proteomes" id="UP000019151">
    <property type="component" value="Chromosome"/>
</dbReference>
<accession>W0RGG7</accession>
<dbReference type="InterPro" id="IPR001867">
    <property type="entry name" value="OmpR/PhoB-type_DNA-bd"/>
</dbReference>
<protein>
    <submittedName>
        <fullName evidence="3">Transcriptional regulator domain-containing protein</fullName>
    </submittedName>
</protein>
<name>W0RGG7_9BACT</name>
<dbReference type="InterPro" id="IPR036388">
    <property type="entry name" value="WH-like_DNA-bd_sf"/>
</dbReference>
<sequence length="222" mass="23586">MTARAAPHALVAARETEVVADLTYGLARAGFTVASAPSVAEAWIAVHERPPELLVASEALALSPRVGLLPRLRRDPTVRHVGVIIVTDGPAPAACDAVVARPSDAPAIAAAAGSVLRLVRERAGRAGGDTACPIALDGLLNEVRVRDARLALSPSELALLRLLLAHPRGVPDVRLRRVLWDDGTRAHIRALVSVAHRLRRKLRPFGVTLGRSADEAGYALRW</sequence>
<dbReference type="RefSeq" id="WP_025410928.1">
    <property type="nucleotide sequence ID" value="NZ_CP007128.1"/>
</dbReference>
<dbReference type="InParanoid" id="W0RGG7"/>
<dbReference type="InterPro" id="IPR011006">
    <property type="entry name" value="CheY-like_superfamily"/>
</dbReference>
<feature type="domain" description="OmpR/PhoB-type" evidence="2">
    <location>
        <begin position="147"/>
        <end position="220"/>
    </location>
</feature>
<dbReference type="AlphaFoldDB" id="W0RGG7"/>
<dbReference type="KEGG" id="gba:J421_1893"/>
<evidence type="ECO:0000256" key="1">
    <source>
        <dbReference type="ARBA" id="ARBA00023125"/>
    </source>
</evidence>
<proteinExistence type="predicted"/>
<reference evidence="3 4" key="1">
    <citation type="journal article" date="2014" name="Genome Announc.">
        <title>Genome Sequence and Methylome of Soil Bacterium Gemmatirosa kalamazoonensis KBS708T, a Member of the Rarely Cultivated Gemmatimonadetes Phylum.</title>
        <authorList>
            <person name="Debruyn J.M."/>
            <person name="Radosevich M."/>
            <person name="Wommack K.E."/>
            <person name="Polson S.W."/>
            <person name="Hauser L.J."/>
            <person name="Fawaz M.N."/>
            <person name="Korlach J."/>
            <person name="Tsai Y.C."/>
        </authorList>
    </citation>
    <scope>NUCLEOTIDE SEQUENCE [LARGE SCALE GENOMIC DNA]</scope>
    <source>
        <strain evidence="3 4">KBS708</strain>
    </source>
</reference>
<dbReference type="GO" id="GO:0006355">
    <property type="term" value="P:regulation of DNA-templated transcription"/>
    <property type="evidence" value="ECO:0007669"/>
    <property type="project" value="InterPro"/>
</dbReference>
<dbReference type="SMART" id="SM00862">
    <property type="entry name" value="Trans_reg_C"/>
    <property type="match status" value="1"/>
</dbReference>
<evidence type="ECO:0000313" key="3">
    <source>
        <dbReference type="EMBL" id="AHG89430.1"/>
    </source>
</evidence>
<dbReference type="SUPFAM" id="SSF52172">
    <property type="entry name" value="CheY-like"/>
    <property type="match status" value="1"/>
</dbReference>
<dbReference type="GO" id="GO:0000160">
    <property type="term" value="P:phosphorelay signal transduction system"/>
    <property type="evidence" value="ECO:0007669"/>
    <property type="project" value="InterPro"/>
</dbReference>
<dbReference type="Gene3D" id="1.10.10.10">
    <property type="entry name" value="Winged helix-like DNA-binding domain superfamily/Winged helix DNA-binding domain"/>
    <property type="match status" value="1"/>
</dbReference>
<keyword evidence="1" id="KW-0238">DNA-binding</keyword>
<evidence type="ECO:0000313" key="4">
    <source>
        <dbReference type="Proteomes" id="UP000019151"/>
    </source>
</evidence>
<dbReference type="SUPFAM" id="SSF46894">
    <property type="entry name" value="C-terminal effector domain of the bipartite response regulators"/>
    <property type="match status" value="1"/>
</dbReference>
<dbReference type="eggNOG" id="COG0745">
    <property type="taxonomic scope" value="Bacteria"/>
</dbReference>
<dbReference type="HOGENOM" id="CLU_1243837_0_0_0"/>
<evidence type="ECO:0000259" key="2">
    <source>
        <dbReference type="SMART" id="SM00862"/>
    </source>
</evidence>
<dbReference type="GO" id="GO:0003677">
    <property type="term" value="F:DNA binding"/>
    <property type="evidence" value="ECO:0007669"/>
    <property type="project" value="UniProtKB-KW"/>
</dbReference>